<dbReference type="InterPro" id="IPR009057">
    <property type="entry name" value="Homeodomain-like_sf"/>
</dbReference>
<dbReference type="PROSITE" id="PS01124">
    <property type="entry name" value="HTH_ARAC_FAMILY_2"/>
    <property type="match status" value="1"/>
</dbReference>
<sequence length="291" mass="31747">MADRPSCYPEPSLPPPREYAVAGAARLDVLTVPVPQGLFDTPFDPRHVLCLHQGGPVPVSYREGRYERSGVRLQGQYCVSPANASTRWTMSAPATSLLLRLTPELIDETAQAMGSGGGHIELAPAAHLRDAQIERIGWMMQAEDRDRYPSGRLFVDALADALAARLLALHRFAAAPAPAAAARALPAWRLRRVIDYIEAHLDADLSLAELAAVAGFSVSHFKPLFKRATGLPPHRFVLERRVERARQRVLDGAAGLSQIALETGFADASHMARCMRRVIGIGPMALRQARE</sequence>
<name>A0AAU9AEH3_LYSEN</name>
<evidence type="ECO:0000256" key="3">
    <source>
        <dbReference type="ARBA" id="ARBA00023163"/>
    </source>
</evidence>
<protein>
    <submittedName>
        <fullName evidence="5">AraC family transcriptional regulator</fullName>
    </submittedName>
</protein>
<evidence type="ECO:0000256" key="2">
    <source>
        <dbReference type="ARBA" id="ARBA00023125"/>
    </source>
</evidence>
<feature type="domain" description="HTH araC/xylS-type" evidence="4">
    <location>
        <begin position="191"/>
        <end position="289"/>
    </location>
</feature>
<accession>A0AAU9AEH3</accession>
<dbReference type="RefSeq" id="WP_096377641.1">
    <property type="nucleotide sequence ID" value="NZ_AP014940.1"/>
</dbReference>
<dbReference type="Pfam" id="PF12833">
    <property type="entry name" value="HTH_18"/>
    <property type="match status" value="1"/>
</dbReference>
<dbReference type="SMART" id="SM00342">
    <property type="entry name" value="HTH_ARAC"/>
    <property type="match status" value="1"/>
</dbReference>
<dbReference type="InterPro" id="IPR050204">
    <property type="entry name" value="AraC_XylS_family_regulators"/>
</dbReference>
<evidence type="ECO:0000259" key="4">
    <source>
        <dbReference type="PROSITE" id="PS01124"/>
    </source>
</evidence>
<evidence type="ECO:0000256" key="1">
    <source>
        <dbReference type="ARBA" id="ARBA00023015"/>
    </source>
</evidence>
<dbReference type="PANTHER" id="PTHR46796">
    <property type="entry name" value="HTH-TYPE TRANSCRIPTIONAL ACTIVATOR RHAS-RELATED"/>
    <property type="match status" value="1"/>
</dbReference>
<dbReference type="GeneID" id="83063884"/>
<dbReference type="SUPFAM" id="SSF46689">
    <property type="entry name" value="Homeodomain-like"/>
    <property type="match status" value="2"/>
</dbReference>
<dbReference type="Proteomes" id="UP000218824">
    <property type="component" value="Chromosome"/>
</dbReference>
<dbReference type="PANTHER" id="PTHR46796:SF6">
    <property type="entry name" value="ARAC SUBFAMILY"/>
    <property type="match status" value="1"/>
</dbReference>
<proteinExistence type="predicted"/>
<evidence type="ECO:0000313" key="6">
    <source>
        <dbReference type="Proteomes" id="UP000218824"/>
    </source>
</evidence>
<evidence type="ECO:0000313" key="5">
    <source>
        <dbReference type="EMBL" id="BAV97500.1"/>
    </source>
</evidence>
<keyword evidence="2" id="KW-0238">DNA-binding</keyword>
<dbReference type="EMBL" id="AP014940">
    <property type="protein sequence ID" value="BAV97500.1"/>
    <property type="molecule type" value="Genomic_DNA"/>
</dbReference>
<dbReference type="GO" id="GO:0043565">
    <property type="term" value="F:sequence-specific DNA binding"/>
    <property type="evidence" value="ECO:0007669"/>
    <property type="project" value="InterPro"/>
</dbReference>
<reference evidence="5 6" key="1">
    <citation type="journal article" date="2017" name="DNA Res.">
        <title>Complete genome sequence and expression profile of the commercial lytic enzyme producer Lysobacter enzymogenes M497-1.</title>
        <authorList>
            <person name="Takami H."/>
            <person name="Toyoda A."/>
            <person name="Uchiyama I."/>
            <person name="Itoh T."/>
            <person name="Takaki Y."/>
            <person name="Arai W."/>
            <person name="Nishi S."/>
            <person name="Kawai M."/>
            <person name="Shinya K."/>
            <person name="Ikeda H."/>
        </authorList>
    </citation>
    <scope>NUCLEOTIDE SEQUENCE [LARGE SCALE GENOMIC DNA]</scope>
    <source>
        <strain evidence="5 6">M497-1</strain>
    </source>
</reference>
<keyword evidence="1" id="KW-0805">Transcription regulation</keyword>
<keyword evidence="3" id="KW-0804">Transcription</keyword>
<dbReference type="InterPro" id="IPR018060">
    <property type="entry name" value="HTH_AraC"/>
</dbReference>
<dbReference type="Gene3D" id="1.10.10.60">
    <property type="entry name" value="Homeodomain-like"/>
    <property type="match status" value="1"/>
</dbReference>
<organism evidence="5 6">
    <name type="scientific">Lysobacter enzymogenes</name>
    <dbReference type="NCBI Taxonomy" id="69"/>
    <lineage>
        <taxon>Bacteria</taxon>
        <taxon>Pseudomonadati</taxon>
        <taxon>Pseudomonadota</taxon>
        <taxon>Gammaproteobacteria</taxon>
        <taxon>Lysobacterales</taxon>
        <taxon>Lysobacteraceae</taxon>
        <taxon>Lysobacter</taxon>
    </lineage>
</organism>
<dbReference type="KEGG" id="lem:LEN_2013"/>
<dbReference type="AlphaFoldDB" id="A0AAU9AEH3"/>
<dbReference type="GO" id="GO:0003700">
    <property type="term" value="F:DNA-binding transcription factor activity"/>
    <property type="evidence" value="ECO:0007669"/>
    <property type="project" value="InterPro"/>
</dbReference>
<gene>
    <name evidence="5" type="ORF">LEN_2013</name>
</gene>